<evidence type="ECO:0000256" key="2">
    <source>
        <dbReference type="ARBA" id="ARBA00022729"/>
    </source>
</evidence>
<dbReference type="Pfam" id="PF01522">
    <property type="entry name" value="Polysacc_deac_1"/>
    <property type="match status" value="1"/>
</dbReference>
<sequence>MRRVVAAAVVAIALAAGCGNPGTAPEPSAGPTSAGPTSAGPTSAGPTSAGPTSAGPASAEPAGGAVVSLTFDDGLRRQEQMARELTERGMAGTFYVHSTRVQADGYLDRAQLTRMARAGHEIGGHTRTHARLPELHPDEQRREVCGDRAGLAALGFTARSFAYPFHAVDAAAEAVVEECGYSSGRGRAGAAAERTAPADPYNLRTPLSVGARTTLAQAQEYVIAAERRKGWAILVFHDYCAGCGPLGVDPELFTGLLDWLRGRAVAVRTVGDVIGGDARPVPPVRAPSIVLNASLENYFGKEGLPDCWQLDGRSAKATFGRVAGARSGRWAGRVEVTGSDPARLRLAIRQDDGACAPTPGGTEAPALSVWYTSTAPVRFAVSTRSGDGVWAGWTTGPEFPATRAWRQATWKPRLPDAAGISFGLVLAAPGQATFDDFALR</sequence>
<dbReference type="GO" id="GO:0005576">
    <property type="term" value="C:extracellular region"/>
    <property type="evidence" value="ECO:0007669"/>
    <property type="project" value="UniProtKB-SubCell"/>
</dbReference>
<feature type="region of interest" description="Disordered" evidence="3">
    <location>
        <begin position="17"/>
        <end position="62"/>
    </location>
</feature>
<gene>
    <name evidence="6" type="ORF">E1292_35820</name>
</gene>
<evidence type="ECO:0000313" key="6">
    <source>
        <dbReference type="EMBL" id="TDC98168.1"/>
    </source>
</evidence>
<dbReference type="PROSITE" id="PS51677">
    <property type="entry name" value="NODB"/>
    <property type="match status" value="1"/>
</dbReference>
<dbReference type="RefSeq" id="WP_132601707.1">
    <property type="nucleotide sequence ID" value="NZ_SMKO01000142.1"/>
</dbReference>
<feature type="signal peptide" evidence="4">
    <location>
        <begin position="1"/>
        <end position="24"/>
    </location>
</feature>
<feature type="compositionally biased region" description="Low complexity" evidence="3">
    <location>
        <begin position="27"/>
        <end position="62"/>
    </location>
</feature>
<reference evidence="6 7" key="1">
    <citation type="submission" date="2019-03" db="EMBL/GenBank/DDBJ databases">
        <title>Draft genome sequences of novel Actinobacteria.</title>
        <authorList>
            <person name="Sahin N."/>
            <person name="Ay H."/>
            <person name="Saygin H."/>
        </authorList>
    </citation>
    <scope>NUCLEOTIDE SEQUENCE [LARGE SCALE GENOMIC DNA]</scope>
    <source>
        <strain evidence="6 7">KC310</strain>
    </source>
</reference>
<keyword evidence="2 4" id="KW-0732">Signal</keyword>
<dbReference type="EMBL" id="SMKO01000142">
    <property type="protein sequence ID" value="TDC98168.1"/>
    <property type="molecule type" value="Genomic_DNA"/>
</dbReference>
<dbReference type="CDD" id="cd10967">
    <property type="entry name" value="CE4_GLA_like_6s"/>
    <property type="match status" value="1"/>
</dbReference>
<dbReference type="PANTHER" id="PTHR34216">
    <property type="match status" value="1"/>
</dbReference>
<dbReference type="Proteomes" id="UP000295258">
    <property type="component" value="Unassembled WGS sequence"/>
</dbReference>
<dbReference type="GO" id="GO:0005975">
    <property type="term" value="P:carbohydrate metabolic process"/>
    <property type="evidence" value="ECO:0007669"/>
    <property type="project" value="InterPro"/>
</dbReference>
<dbReference type="AlphaFoldDB" id="A0A4R4UZG1"/>
<keyword evidence="7" id="KW-1185">Reference proteome</keyword>
<evidence type="ECO:0000256" key="1">
    <source>
        <dbReference type="ARBA" id="ARBA00004613"/>
    </source>
</evidence>
<dbReference type="PROSITE" id="PS51257">
    <property type="entry name" value="PROKAR_LIPOPROTEIN"/>
    <property type="match status" value="1"/>
</dbReference>
<organism evidence="6 7">
    <name type="scientific">Nonomuraea deserti</name>
    <dbReference type="NCBI Taxonomy" id="1848322"/>
    <lineage>
        <taxon>Bacteria</taxon>
        <taxon>Bacillati</taxon>
        <taxon>Actinomycetota</taxon>
        <taxon>Actinomycetes</taxon>
        <taxon>Streptosporangiales</taxon>
        <taxon>Streptosporangiaceae</taxon>
        <taxon>Nonomuraea</taxon>
    </lineage>
</organism>
<dbReference type="InterPro" id="IPR002509">
    <property type="entry name" value="NODB_dom"/>
</dbReference>
<dbReference type="GO" id="GO:0016810">
    <property type="term" value="F:hydrolase activity, acting on carbon-nitrogen (but not peptide) bonds"/>
    <property type="evidence" value="ECO:0007669"/>
    <property type="project" value="InterPro"/>
</dbReference>
<accession>A0A4R4UZG1</accession>
<evidence type="ECO:0000313" key="7">
    <source>
        <dbReference type="Proteomes" id="UP000295258"/>
    </source>
</evidence>
<evidence type="ECO:0000256" key="3">
    <source>
        <dbReference type="SAM" id="MobiDB-lite"/>
    </source>
</evidence>
<evidence type="ECO:0000259" key="5">
    <source>
        <dbReference type="PROSITE" id="PS51677"/>
    </source>
</evidence>
<dbReference type="PANTHER" id="PTHR34216:SF3">
    <property type="entry name" value="POLY-BETA-1,6-N-ACETYL-D-GLUCOSAMINE N-DEACETYLASE"/>
    <property type="match status" value="1"/>
</dbReference>
<comment type="subcellular location">
    <subcellularLocation>
        <location evidence="1">Secreted</location>
    </subcellularLocation>
</comment>
<protein>
    <submittedName>
        <fullName evidence="6">Polysaccharide deacetylase</fullName>
    </submittedName>
</protein>
<comment type="caution">
    <text evidence="6">The sequence shown here is derived from an EMBL/GenBank/DDBJ whole genome shotgun (WGS) entry which is preliminary data.</text>
</comment>
<dbReference type="InterPro" id="IPR051398">
    <property type="entry name" value="Polysacch_Deacetylase"/>
</dbReference>
<name>A0A4R4UZG1_9ACTN</name>
<feature type="domain" description="NodB homology" evidence="5">
    <location>
        <begin position="65"/>
        <end position="270"/>
    </location>
</feature>
<evidence type="ECO:0000256" key="4">
    <source>
        <dbReference type="SAM" id="SignalP"/>
    </source>
</evidence>
<dbReference type="Gene3D" id="3.20.20.370">
    <property type="entry name" value="Glycoside hydrolase/deacetylase"/>
    <property type="match status" value="1"/>
</dbReference>
<feature type="chain" id="PRO_5020335554" evidence="4">
    <location>
        <begin position="25"/>
        <end position="440"/>
    </location>
</feature>
<dbReference type="InterPro" id="IPR011330">
    <property type="entry name" value="Glyco_hydro/deAcase_b/a-brl"/>
</dbReference>
<proteinExistence type="predicted"/>
<dbReference type="SUPFAM" id="SSF88713">
    <property type="entry name" value="Glycoside hydrolase/deacetylase"/>
    <property type="match status" value="1"/>
</dbReference>